<dbReference type="EMBL" id="VIBQ01000009">
    <property type="protein sequence ID" value="KAB8336966.1"/>
    <property type="molecule type" value="Genomic_DNA"/>
</dbReference>
<dbReference type="Proteomes" id="UP000327013">
    <property type="component" value="Unassembled WGS sequence"/>
</dbReference>
<feature type="compositionally biased region" description="Basic and acidic residues" evidence="1">
    <location>
        <begin position="178"/>
        <end position="189"/>
    </location>
</feature>
<evidence type="ECO:0000313" key="2">
    <source>
        <dbReference type="EMBL" id="KAB8336966.1"/>
    </source>
</evidence>
<organism evidence="2 3">
    <name type="scientific">Carpinus fangiana</name>
    <dbReference type="NCBI Taxonomy" id="176857"/>
    <lineage>
        <taxon>Eukaryota</taxon>
        <taxon>Viridiplantae</taxon>
        <taxon>Streptophyta</taxon>
        <taxon>Embryophyta</taxon>
        <taxon>Tracheophyta</taxon>
        <taxon>Spermatophyta</taxon>
        <taxon>Magnoliopsida</taxon>
        <taxon>eudicotyledons</taxon>
        <taxon>Gunneridae</taxon>
        <taxon>Pentapetalae</taxon>
        <taxon>rosids</taxon>
        <taxon>fabids</taxon>
        <taxon>Fagales</taxon>
        <taxon>Betulaceae</taxon>
        <taxon>Carpinus</taxon>
    </lineage>
</organism>
<sequence>MRSQRHLPALLRLLSAGRQLLAAGARRTPALGAADRLLARDAVHLLNLLPLLLLRIPLPSLQHQHADQYQRQDRVRRREHLERILARHEIALAADDAAGRAARRGGRHAHALVRERAGRLGVHAVGDSAHAAGDVGDVDGDAAHVEDEGGAVEEHVGLGGAVELREQADEAEGDDEVHDARDQRRRGGEEAQVQLEAREVGRQRGGCGGQGGGRGGGEREGVAGRGGDRRARPQDVVVVGEGCEEDAEEEAGCWEGGCWVRLVECGLVGMGGCCIRPMMRKVANGAPLAMMKLGELQELQLDWGM</sequence>
<evidence type="ECO:0000313" key="3">
    <source>
        <dbReference type="Proteomes" id="UP000327013"/>
    </source>
</evidence>
<name>A0A5N6KP91_9ROSI</name>
<evidence type="ECO:0000256" key="1">
    <source>
        <dbReference type="SAM" id="MobiDB-lite"/>
    </source>
</evidence>
<protein>
    <submittedName>
        <fullName evidence="2">Uncharacterized protein</fullName>
    </submittedName>
</protein>
<gene>
    <name evidence="2" type="ORF">FH972_021270</name>
</gene>
<keyword evidence="3" id="KW-1185">Reference proteome</keyword>
<reference evidence="2 3" key="1">
    <citation type="submission" date="2019-06" db="EMBL/GenBank/DDBJ databases">
        <title>A chromosomal-level reference genome of Carpinus fangiana (Coryloideae, Betulaceae).</title>
        <authorList>
            <person name="Yang X."/>
            <person name="Wang Z."/>
            <person name="Zhang L."/>
            <person name="Hao G."/>
            <person name="Liu J."/>
            <person name="Yang Y."/>
        </authorList>
    </citation>
    <scope>NUCLEOTIDE SEQUENCE [LARGE SCALE GENOMIC DNA]</scope>
    <source>
        <strain evidence="2">Cfa_2016G</strain>
        <tissue evidence="2">Leaf</tissue>
    </source>
</reference>
<proteinExistence type="predicted"/>
<dbReference type="AlphaFoldDB" id="A0A5N6KP91"/>
<feature type="compositionally biased region" description="Gly residues" evidence="1">
    <location>
        <begin position="203"/>
        <end position="215"/>
    </location>
</feature>
<feature type="compositionally biased region" description="Basic and acidic residues" evidence="1">
    <location>
        <begin position="216"/>
        <end position="233"/>
    </location>
</feature>
<comment type="caution">
    <text evidence="2">The sequence shown here is derived from an EMBL/GenBank/DDBJ whole genome shotgun (WGS) entry which is preliminary data.</text>
</comment>
<accession>A0A5N6KP91</accession>
<feature type="region of interest" description="Disordered" evidence="1">
    <location>
        <begin position="166"/>
        <end position="233"/>
    </location>
</feature>